<sequence length="300" mass="34110">MMTQLKLKDPSKRRILYTKHIMQARSKTTNRKARARTTNVNSGKVGHSKNSCFFNPYISCKFCKKTGHAATFCDKRPQDSFKNAFKGKQQETKTHAVTDVADKSRQPGKSFPDEKPECSYRQEPEYNCAYIAQTSTKCMQNDTEKSVSIYVPMNLSPIVEKYCMQVPKDLQLPSIMKEMIPEAHLEGEFQQTIDNFLSCLEQDENSFRIADVNKPSYHEQVILDLENALLEYDPFLQVQTDASVVQLVMQPSKDVDCQEPVSKPERVLDMTIPEPVPELHVVEKSIGEGGEPPPSLHSRS</sequence>
<dbReference type="Proteomes" id="UP001162992">
    <property type="component" value="Chromosome 23"/>
</dbReference>
<proteinExistence type="predicted"/>
<dbReference type="EMBL" id="CM055114">
    <property type="protein sequence ID" value="KAJ7514839.1"/>
    <property type="molecule type" value="Genomic_DNA"/>
</dbReference>
<reference evidence="2" key="1">
    <citation type="journal article" date="2024" name="Proc. Natl. Acad. Sci. U.S.A.">
        <title>Extraordinary preservation of gene collinearity over three hundred million years revealed in homosporous lycophytes.</title>
        <authorList>
            <person name="Li C."/>
            <person name="Wickell D."/>
            <person name="Kuo L.Y."/>
            <person name="Chen X."/>
            <person name="Nie B."/>
            <person name="Liao X."/>
            <person name="Peng D."/>
            <person name="Ji J."/>
            <person name="Jenkins J."/>
            <person name="Williams M."/>
            <person name="Shu S."/>
            <person name="Plott C."/>
            <person name="Barry K."/>
            <person name="Rajasekar S."/>
            <person name="Grimwood J."/>
            <person name="Han X."/>
            <person name="Sun S."/>
            <person name="Hou Z."/>
            <person name="He W."/>
            <person name="Dai G."/>
            <person name="Sun C."/>
            <person name="Schmutz J."/>
            <person name="Leebens-Mack J.H."/>
            <person name="Li F.W."/>
            <person name="Wang L."/>
        </authorList>
    </citation>
    <scope>NUCLEOTIDE SEQUENCE [LARGE SCALE GENOMIC DNA]</scope>
    <source>
        <strain evidence="2">cv. PW_Plant_1</strain>
    </source>
</reference>
<gene>
    <name evidence="1" type="ORF">O6H91_23G062100</name>
</gene>
<organism evidence="1 2">
    <name type="scientific">Diphasiastrum complanatum</name>
    <name type="common">Issler's clubmoss</name>
    <name type="synonym">Lycopodium complanatum</name>
    <dbReference type="NCBI Taxonomy" id="34168"/>
    <lineage>
        <taxon>Eukaryota</taxon>
        <taxon>Viridiplantae</taxon>
        <taxon>Streptophyta</taxon>
        <taxon>Embryophyta</taxon>
        <taxon>Tracheophyta</taxon>
        <taxon>Lycopodiopsida</taxon>
        <taxon>Lycopodiales</taxon>
        <taxon>Lycopodiaceae</taxon>
        <taxon>Lycopodioideae</taxon>
        <taxon>Diphasiastrum</taxon>
    </lineage>
</organism>
<keyword evidence="2" id="KW-1185">Reference proteome</keyword>
<evidence type="ECO:0000313" key="1">
    <source>
        <dbReference type="EMBL" id="KAJ7514839.1"/>
    </source>
</evidence>
<evidence type="ECO:0000313" key="2">
    <source>
        <dbReference type="Proteomes" id="UP001162992"/>
    </source>
</evidence>
<accession>A0ACC2AD72</accession>
<name>A0ACC2AD72_DIPCM</name>
<comment type="caution">
    <text evidence="1">The sequence shown here is derived from an EMBL/GenBank/DDBJ whole genome shotgun (WGS) entry which is preliminary data.</text>
</comment>
<protein>
    <submittedName>
        <fullName evidence="1">Uncharacterized protein</fullName>
    </submittedName>
</protein>